<proteinExistence type="predicted"/>
<dbReference type="RefSeq" id="WP_137006016.1">
    <property type="nucleotide sequence ID" value="NZ_CP039924.1"/>
</dbReference>
<reference evidence="2 3" key="1">
    <citation type="submission" date="2019-04" db="EMBL/GenBank/DDBJ databases">
        <title>Complete genome sequence of Agrobacterium tumefaciens CFBP7129.</title>
        <authorList>
            <person name="Haryono M."/>
            <person name="Lin Y.-C."/>
            <person name="Lai E.-M."/>
            <person name="Kuo C.-H."/>
        </authorList>
    </citation>
    <scope>NUCLEOTIDE SEQUENCE [LARGE SCALE GENOMIC DNA]</scope>
    <source>
        <strain evidence="2 3">CFBP7129</strain>
        <plasmid evidence="3">patcfbp7129a</plasmid>
    </source>
</reference>
<dbReference type="AlphaFoldDB" id="A0A4D7YUZ9"/>
<keyword evidence="1" id="KW-0175">Coiled coil</keyword>
<geneLocation type="plasmid" evidence="3">
    <name>patcfbp7129a</name>
</geneLocation>
<sequence>MPDLFASLMTAEQHRDEVERLLNELEGQWRRLSNQERSDLLNPASLKRMRRNLRVATLKTGSDNVLHVIGARGLPIGRIDSSKKSFVLGSRPVVKLNPPGITDLSDVRVEAWLPIASDIIVGVGLYDRDEILVPFNTKQTRNRNEASSKQSSQIVGRSKALVESLAPYVGTKVRFTPVVTVGMLDA</sequence>
<name>A0A4D7YUZ9_AGRTU</name>
<evidence type="ECO:0000313" key="3">
    <source>
        <dbReference type="Proteomes" id="UP000298649"/>
    </source>
</evidence>
<dbReference type="EMBL" id="CP039924">
    <property type="protein sequence ID" value="QCL97656.1"/>
    <property type="molecule type" value="Genomic_DNA"/>
</dbReference>
<evidence type="ECO:0000256" key="1">
    <source>
        <dbReference type="SAM" id="Coils"/>
    </source>
</evidence>
<accession>A0A4D7YUZ9</accession>
<feature type="coiled-coil region" evidence="1">
    <location>
        <begin position="8"/>
        <end position="35"/>
    </location>
</feature>
<keyword evidence="2" id="KW-0614">Plasmid</keyword>
<evidence type="ECO:0000313" key="2">
    <source>
        <dbReference type="EMBL" id="QCL97656.1"/>
    </source>
</evidence>
<gene>
    <name evidence="2" type="ORF">CFBP7129_25815</name>
</gene>
<dbReference type="Proteomes" id="UP000298649">
    <property type="component" value="Plasmid pAtCFBP7129a"/>
</dbReference>
<protein>
    <submittedName>
        <fullName evidence="2">Uncharacterized protein</fullName>
    </submittedName>
</protein>
<organism evidence="2 3">
    <name type="scientific">Agrobacterium tumefaciens</name>
    <dbReference type="NCBI Taxonomy" id="358"/>
    <lineage>
        <taxon>Bacteria</taxon>
        <taxon>Pseudomonadati</taxon>
        <taxon>Pseudomonadota</taxon>
        <taxon>Alphaproteobacteria</taxon>
        <taxon>Hyphomicrobiales</taxon>
        <taxon>Rhizobiaceae</taxon>
        <taxon>Rhizobium/Agrobacterium group</taxon>
        <taxon>Agrobacterium</taxon>
        <taxon>Agrobacterium tumefaciens complex</taxon>
    </lineage>
</organism>